<protein>
    <submittedName>
        <fullName evidence="1">Uncharacterized protein</fullName>
    </submittedName>
</protein>
<accession>A0AA39ME68</accession>
<dbReference type="AlphaFoldDB" id="A0AA39ME68"/>
<dbReference type="Proteomes" id="UP001175226">
    <property type="component" value="Unassembled WGS sequence"/>
</dbReference>
<sequence>MAELEDERELRCSDPTLPKVRTPGIPVRTPTCGTEEEHNDDIKAMWLGNTCFLVELPFIASLWRGMRVSFDPVFTFSA</sequence>
<evidence type="ECO:0000313" key="2">
    <source>
        <dbReference type="Proteomes" id="UP001175226"/>
    </source>
</evidence>
<evidence type="ECO:0000313" key="1">
    <source>
        <dbReference type="EMBL" id="KAK0430459.1"/>
    </source>
</evidence>
<comment type="caution">
    <text evidence="1">The sequence shown here is derived from an EMBL/GenBank/DDBJ whole genome shotgun (WGS) entry which is preliminary data.</text>
</comment>
<name>A0AA39ME68_9AGAR</name>
<reference evidence="1" key="1">
    <citation type="submission" date="2023-06" db="EMBL/GenBank/DDBJ databases">
        <authorList>
            <consortium name="Lawrence Berkeley National Laboratory"/>
            <person name="Ahrendt S."/>
            <person name="Sahu N."/>
            <person name="Indic B."/>
            <person name="Wong-Bajracharya J."/>
            <person name="Merenyi Z."/>
            <person name="Ke H.-M."/>
            <person name="Monk M."/>
            <person name="Kocsube S."/>
            <person name="Drula E."/>
            <person name="Lipzen A."/>
            <person name="Balint B."/>
            <person name="Henrissat B."/>
            <person name="Andreopoulos B."/>
            <person name="Martin F.M."/>
            <person name="Harder C.B."/>
            <person name="Rigling D."/>
            <person name="Ford K.L."/>
            <person name="Foster G.D."/>
            <person name="Pangilinan J."/>
            <person name="Papanicolaou A."/>
            <person name="Barry K."/>
            <person name="LaButti K."/>
            <person name="Viragh M."/>
            <person name="Koriabine M."/>
            <person name="Yan M."/>
            <person name="Riley R."/>
            <person name="Champramary S."/>
            <person name="Plett K.L."/>
            <person name="Tsai I.J."/>
            <person name="Slot J."/>
            <person name="Sipos G."/>
            <person name="Plett J."/>
            <person name="Nagy L.G."/>
            <person name="Grigoriev I.V."/>
        </authorList>
    </citation>
    <scope>NUCLEOTIDE SEQUENCE</scope>
    <source>
        <strain evidence="1">FPL87.14</strain>
    </source>
</reference>
<dbReference type="EMBL" id="JAUEPT010000148">
    <property type="protein sequence ID" value="KAK0430459.1"/>
    <property type="molecule type" value="Genomic_DNA"/>
</dbReference>
<proteinExistence type="predicted"/>
<keyword evidence="2" id="KW-1185">Reference proteome</keyword>
<gene>
    <name evidence="1" type="ORF">EV421DRAFT_1912880</name>
</gene>
<organism evidence="1 2">
    <name type="scientific">Armillaria borealis</name>
    <dbReference type="NCBI Taxonomy" id="47425"/>
    <lineage>
        <taxon>Eukaryota</taxon>
        <taxon>Fungi</taxon>
        <taxon>Dikarya</taxon>
        <taxon>Basidiomycota</taxon>
        <taxon>Agaricomycotina</taxon>
        <taxon>Agaricomycetes</taxon>
        <taxon>Agaricomycetidae</taxon>
        <taxon>Agaricales</taxon>
        <taxon>Marasmiineae</taxon>
        <taxon>Physalacriaceae</taxon>
        <taxon>Armillaria</taxon>
    </lineage>
</organism>